<reference evidence="3 5" key="1">
    <citation type="submission" date="2017-05" db="EMBL/GenBank/DDBJ databases">
        <authorList>
            <person name="Song R."/>
            <person name="Chenine A.L."/>
            <person name="Ruprecht R.M."/>
        </authorList>
    </citation>
    <scope>NUCLEOTIDE SEQUENCE [LARGE SCALE GENOMIC DNA]</scope>
    <source>
        <strain evidence="3 5">CFBP 1590</strain>
    </source>
</reference>
<gene>
    <name evidence="3" type="ORF">CFBP1590_0184</name>
    <name evidence="4" type="ORF">EZZ81_00520</name>
</gene>
<evidence type="ECO:0000313" key="4">
    <source>
        <dbReference type="EMBL" id="UZA66799.1"/>
    </source>
</evidence>
<reference evidence="4" key="2">
    <citation type="submission" date="2019-02" db="EMBL/GenBank/DDBJ databases">
        <authorList>
            <person name="Lutz S."/>
            <person name="Schori C."/>
            <person name="Ahrens C.H."/>
            <person name="Gueguen E."/>
        </authorList>
    </citation>
    <scope>NUCLEOTIDE SEQUENCE</scope>
    <source>
        <strain evidence="4">Psy35</strain>
    </source>
</reference>
<evidence type="ECO:0000256" key="1">
    <source>
        <dbReference type="SAM" id="MobiDB-lite"/>
    </source>
</evidence>
<dbReference type="Proteomes" id="UP000196842">
    <property type="component" value="Chromosome I"/>
</dbReference>
<keyword evidence="3" id="KW-0449">Lipoprotein</keyword>
<evidence type="ECO:0000313" key="3">
    <source>
        <dbReference type="EMBL" id="SMS07769.1"/>
    </source>
</evidence>
<feature type="chain" id="PRO_5015035524" evidence="2">
    <location>
        <begin position="22"/>
        <end position="245"/>
    </location>
</feature>
<organism evidence="4 6">
    <name type="scientific">Pseudomonas viridiflava</name>
    <name type="common">Phytomonas viridiflava</name>
    <dbReference type="NCBI Taxonomy" id="33069"/>
    <lineage>
        <taxon>Bacteria</taxon>
        <taxon>Pseudomonadati</taxon>
        <taxon>Pseudomonadota</taxon>
        <taxon>Gammaproteobacteria</taxon>
        <taxon>Pseudomonadales</taxon>
        <taxon>Pseudomonadaceae</taxon>
        <taxon>Pseudomonas</taxon>
    </lineage>
</organism>
<proteinExistence type="predicted"/>
<dbReference type="RefSeq" id="WP_004887185.1">
    <property type="nucleotide sequence ID" value="NZ_CP036495.1"/>
</dbReference>
<dbReference type="Proteomes" id="UP001163644">
    <property type="component" value="Chromosome"/>
</dbReference>
<protein>
    <submittedName>
        <fullName evidence="3">Lipoprotein</fullName>
    </submittedName>
</protein>
<evidence type="ECO:0000256" key="2">
    <source>
        <dbReference type="SAM" id="SignalP"/>
    </source>
</evidence>
<evidence type="ECO:0000313" key="5">
    <source>
        <dbReference type="Proteomes" id="UP000196842"/>
    </source>
</evidence>
<dbReference type="AlphaFoldDB" id="A0A0D0LHE0"/>
<dbReference type="PROSITE" id="PS51257">
    <property type="entry name" value="PROKAR_LIPOPROTEIN"/>
    <property type="match status" value="1"/>
</dbReference>
<accession>A0A0D0LHE0</accession>
<keyword evidence="2" id="KW-0732">Signal</keyword>
<feature type="region of interest" description="Disordered" evidence="1">
    <location>
        <begin position="111"/>
        <end position="132"/>
    </location>
</feature>
<name>A0A0D0LHE0_PSEVI</name>
<dbReference type="KEGG" id="pvd:CFBP1590_0184"/>
<dbReference type="EMBL" id="LT855380">
    <property type="protein sequence ID" value="SMS07769.1"/>
    <property type="molecule type" value="Genomic_DNA"/>
</dbReference>
<feature type="signal peptide" evidence="2">
    <location>
        <begin position="1"/>
        <end position="21"/>
    </location>
</feature>
<dbReference type="EMBL" id="CP036495">
    <property type="protein sequence ID" value="UZA66799.1"/>
    <property type="molecule type" value="Genomic_DNA"/>
</dbReference>
<evidence type="ECO:0000313" key="6">
    <source>
        <dbReference type="Proteomes" id="UP001163644"/>
    </source>
</evidence>
<sequence length="245" mass="26536">MRSALAISLLAVVLGGCSSFADRNPDGTWINQTAIDAAVKQGNLRQALLANGPNLEWQINSKANQAVYSNGFELGEGKIVSAAEGKLHIDFYGNFFEDLSVKGDELVQAASESGPEQHFEKPKNTVPEGAQPGSTFEKALYAAYMGGKWTIVEGDGQGSTVQFMPDGSVQGLPENDRFALCLAGDCAAMSGEYDSMWLEKAEQGNPWIFARKGKQLEIFQAVNNAGADQMPELRPGTRRWLLEQQ</sequence>
<dbReference type="OrthoDB" id="6935985at2"/>
<dbReference type="GeneID" id="47761847"/>